<proteinExistence type="predicted"/>
<name>A0A066US56_9VIBR</name>
<dbReference type="EMBL" id="JFFR01000002">
    <property type="protein sequence ID" value="KDN29920.1"/>
    <property type="molecule type" value="Genomic_DNA"/>
</dbReference>
<feature type="domain" description="N-acetyltransferase" evidence="1">
    <location>
        <begin position="3"/>
        <end position="163"/>
    </location>
</feature>
<dbReference type="Pfam" id="PF00583">
    <property type="entry name" value="Acetyltransf_1"/>
    <property type="match status" value="1"/>
</dbReference>
<dbReference type="SUPFAM" id="SSF55729">
    <property type="entry name" value="Acyl-CoA N-acyltransferases (Nat)"/>
    <property type="match status" value="1"/>
</dbReference>
<dbReference type="STRING" id="212667.VFDL14_04040"/>
<evidence type="ECO:0000259" key="1">
    <source>
        <dbReference type="PROSITE" id="PS51186"/>
    </source>
</evidence>
<accession>A0A066US56</accession>
<dbReference type="PANTHER" id="PTHR43792">
    <property type="entry name" value="GNAT FAMILY, PUTATIVE (AFU_ORTHOLOGUE AFUA_3G00765)-RELATED-RELATED"/>
    <property type="match status" value="1"/>
</dbReference>
<dbReference type="InterPro" id="IPR016181">
    <property type="entry name" value="Acyl_CoA_acyltransferase"/>
</dbReference>
<dbReference type="InterPro" id="IPR051531">
    <property type="entry name" value="N-acetyltransferase"/>
</dbReference>
<dbReference type="PROSITE" id="PS51186">
    <property type="entry name" value="GNAT"/>
    <property type="match status" value="1"/>
</dbReference>
<dbReference type="Proteomes" id="UP000027219">
    <property type="component" value="Unassembled WGS sequence"/>
</dbReference>
<dbReference type="RefSeq" id="WP_032548873.1">
    <property type="nucleotide sequence ID" value="NZ_JFFR01000002.1"/>
</dbReference>
<evidence type="ECO:0000313" key="3">
    <source>
        <dbReference type="Proteomes" id="UP000027219"/>
    </source>
</evidence>
<dbReference type="InterPro" id="IPR000182">
    <property type="entry name" value="GNAT_dom"/>
</dbReference>
<organism evidence="2 3">
    <name type="scientific">Vibrio fortis</name>
    <dbReference type="NCBI Taxonomy" id="212667"/>
    <lineage>
        <taxon>Bacteria</taxon>
        <taxon>Pseudomonadati</taxon>
        <taxon>Pseudomonadota</taxon>
        <taxon>Gammaproteobacteria</taxon>
        <taxon>Vibrionales</taxon>
        <taxon>Vibrionaceae</taxon>
        <taxon>Vibrio</taxon>
    </lineage>
</organism>
<evidence type="ECO:0000313" key="2">
    <source>
        <dbReference type="EMBL" id="KDN29920.1"/>
    </source>
</evidence>
<keyword evidence="3" id="KW-1185">Reference proteome</keyword>
<gene>
    <name evidence="2" type="ORF">VFDL14_04040</name>
</gene>
<dbReference type="GO" id="GO:0016747">
    <property type="term" value="F:acyltransferase activity, transferring groups other than amino-acyl groups"/>
    <property type="evidence" value="ECO:0007669"/>
    <property type="project" value="InterPro"/>
</dbReference>
<keyword evidence="2" id="KW-0808">Transferase</keyword>
<sequence length="164" mass="18492">MEIQVRRTEPSDARSVKEIYECPNAFRGTLQLPHPSLDLWEKRLTHVPEHVYSYVALYQGEVIGNLGLEVCANPRRRHVASLGMGVKDNFAGKGVGSALLQTAVDLCDNWINIKRLELTVYTDNEQAINLYKKFGFQIEGESAAFAFRDGEYVAAYHMARIQSS</sequence>
<protein>
    <submittedName>
        <fullName evidence="2">GCN5 family acetyltransferase</fullName>
    </submittedName>
</protein>
<reference evidence="2 3" key="1">
    <citation type="submission" date="2014-02" db="EMBL/GenBank/DDBJ databases">
        <title>Vibrio fortis Dalian14 Genome Sequencing.</title>
        <authorList>
            <person name="Wang Y."/>
            <person name="Song L."/>
            <person name="Liu G."/>
            <person name="Ding J."/>
        </authorList>
    </citation>
    <scope>NUCLEOTIDE SEQUENCE [LARGE SCALE GENOMIC DNA]</scope>
    <source>
        <strain evidence="2 3">Dalian14</strain>
    </source>
</reference>
<comment type="caution">
    <text evidence="2">The sequence shown here is derived from an EMBL/GenBank/DDBJ whole genome shotgun (WGS) entry which is preliminary data.</text>
</comment>
<dbReference type="OrthoDB" id="336415at2"/>
<dbReference type="AlphaFoldDB" id="A0A066US56"/>
<dbReference type="CDD" id="cd04301">
    <property type="entry name" value="NAT_SF"/>
    <property type="match status" value="1"/>
</dbReference>
<dbReference type="Gene3D" id="3.40.630.30">
    <property type="match status" value="1"/>
</dbReference>